<proteinExistence type="predicted"/>
<name>E3PZC4_9CAUD</name>
<dbReference type="EMBL" id="FR682616">
    <property type="protein sequence ID" value="CBW47075.1"/>
    <property type="molecule type" value="Genomic_DNA"/>
</dbReference>
<protein>
    <submittedName>
        <fullName evidence="1">Structural protein</fullName>
    </submittedName>
</protein>
<dbReference type="Proteomes" id="UP000258344">
    <property type="component" value="Segment"/>
</dbReference>
<organism evidence="1 2">
    <name type="scientific">Roseovarius sp. 217 phage 1</name>
    <dbReference type="NCBI Taxonomy" id="874471"/>
    <lineage>
        <taxon>Viruses</taxon>
        <taxon>Duplodnaviria</taxon>
        <taxon>Heunggongvirae</taxon>
        <taxon>Uroviricota</taxon>
        <taxon>Caudoviricetes</taxon>
        <taxon>Schitoviridae</taxon>
        <taxon>Rhodovirinae</taxon>
        <taxon>Plymouthvirus</taxon>
        <taxon>Roseovarius Plymouth podovirus 1</taxon>
    </lineage>
</organism>
<evidence type="ECO:0000313" key="1">
    <source>
        <dbReference type="EMBL" id="CBW47075.1"/>
    </source>
</evidence>
<evidence type="ECO:0000313" key="2">
    <source>
        <dbReference type="Proteomes" id="UP000258344"/>
    </source>
</evidence>
<accession>E3PZC4</accession>
<reference evidence="1 2" key="1">
    <citation type="journal article" date="2014" name="Front. Microbiol.">
        <title>Comparative genomics defines the core genome of the growing N4-like phage genus and identifies N4-like Roseophage specific genes.</title>
        <authorList>
            <person name="Chan J.Z."/>
            <person name="Millard A.D."/>
            <person name="Mann N.H."/>
            <person name="Schafer H."/>
        </authorList>
    </citation>
    <scope>NUCLEOTIDE SEQUENCE [LARGE SCALE GENOMIC DNA]</scope>
</reference>
<sequence>MPQIPYTNKTLSRRFLGPSLQEGEFAVPSLLAGFKRPAVPISRFPPAIIQPPTVTGFGVIPATLTAFPGVYSGSPQPTISYEWLRDGIPFENVGNTYVTQASDDGAKISVRVTATSPSGTIITTSNTITAVLYEEVVNGEFALYTVTGMAAPGKIIGNNVHAYYVTGMAQQLSQINSSYIGYIITGMGQNDQFYVTESEIYIITTEGV</sequence>
<dbReference type="Gene3D" id="2.60.40.2700">
    <property type="match status" value="1"/>
</dbReference>